<keyword evidence="2" id="KW-0812">Transmembrane</keyword>
<dbReference type="EMBL" id="SJPX01000003">
    <property type="protein sequence ID" value="TWU51512.1"/>
    <property type="molecule type" value="Genomic_DNA"/>
</dbReference>
<evidence type="ECO:0000256" key="2">
    <source>
        <dbReference type="SAM" id="Phobius"/>
    </source>
</evidence>
<dbReference type="Proteomes" id="UP000317977">
    <property type="component" value="Unassembled WGS sequence"/>
</dbReference>
<feature type="transmembrane region" description="Helical" evidence="2">
    <location>
        <begin position="35"/>
        <end position="58"/>
    </location>
</feature>
<evidence type="ECO:0000256" key="1">
    <source>
        <dbReference type="SAM" id="MobiDB-lite"/>
    </source>
</evidence>
<feature type="region of interest" description="Disordered" evidence="1">
    <location>
        <begin position="1"/>
        <end position="26"/>
    </location>
</feature>
<proteinExistence type="predicted"/>
<keyword evidence="4" id="KW-1185">Reference proteome</keyword>
<evidence type="ECO:0000313" key="3">
    <source>
        <dbReference type="EMBL" id="TWU51512.1"/>
    </source>
</evidence>
<dbReference type="AlphaFoldDB" id="A0A5C6ER41"/>
<organism evidence="3 4">
    <name type="scientific">Rubripirellula reticaptiva</name>
    <dbReference type="NCBI Taxonomy" id="2528013"/>
    <lineage>
        <taxon>Bacteria</taxon>
        <taxon>Pseudomonadati</taxon>
        <taxon>Planctomycetota</taxon>
        <taxon>Planctomycetia</taxon>
        <taxon>Pirellulales</taxon>
        <taxon>Pirellulaceae</taxon>
        <taxon>Rubripirellula</taxon>
    </lineage>
</organism>
<evidence type="ECO:0000313" key="4">
    <source>
        <dbReference type="Proteomes" id="UP000317977"/>
    </source>
</evidence>
<gene>
    <name evidence="3" type="ORF">Poly59_31040</name>
</gene>
<sequence>MNTGQPTSSESEHACVTNPSGDDEATRWSEGLSEAFGLLSVVLFAISTSSILFFAYLTYFAAEIENQLQLIAALVLGGSVVLVSTAGTLIGFRSYPRAMIVLSLIQIPVCCLVIVASLFLLVMSA</sequence>
<keyword evidence="2" id="KW-1133">Transmembrane helix</keyword>
<comment type="caution">
    <text evidence="3">The sequence shown here is derived from an EMBL/GenBank/DDBJ whole genome shotgun (WGS) entry which is preliminary data.</text>
</comment>
<name>A0A5C6ER41_9BACT</name>
<feature type="transmembrane region" description="Helical" evidence="2">
    <location>
        <begin position="98"/>
        <end position="122"/>
    </location>
</feature>
<reference evidence="3 4" key="1">
    <citation type="submission" date="2019-02" db="EMBL/GenBank/DDBJ databases">
        <title>Deep-cultivation of Planctomycetes and their phenomic and genomic characterization uncovers novel biology.</title>
        <authorList>
            <person name="Wiegand S."/>
            <person name="Jogler M."/>
            <person name="Boedeker C."/>
            <person name="Pinto D."/>
            <person name="Vollmers J."/>
            <person name="Rivas-Marin E."/>
            <person name="Kohn T."/>
            <person name="Peeters S.H."/>
            <person name="Heuer A."/>
            <person name="Rast P."/>
            <person name="Oberbeckmann S."/>
            <person name="Bunk B."/>
            <person name="Jeske O."/>
            <person name="Meyerdierks A."/>
            <person name="Storesund J.E."/>
            <person name="Kallscheuer N."/>
            <person name="Luecker S."/>
            <person name="Lage O.M."/>
            <person name="Pohl T."/>
            <person name="Merkel B.J."/>
            <person name="Hornburger P."/>
            <person name="Mueller R.-W."/>
            <person name="Bruemmer F."/>
            <person name="Labrenz M."/>
            <person name="Spormann A.M."/>
            <person name="Op Den Camp H."/>
            <person name="Overmann J."/>
            <person name="Amann R."/>
            <person name="Jetten M.S.M."/>
            <person name="Mascher T."/>
            <person name="Medema M.H."/>
            <person name="Devos D.P."/>
            <person name="Kaster A.-K."/>
            <person name="Ovreas L."/>
            <person name="Rohde M."/>
            <person name="Galperin M.Y."/>
            <person name="Jogler C."/>
        </authorList>
    </citation>
    <scope>NUCLEOTIDE SEQUENCE [LARGE SCALE GENOMIC DNA]</scope>
    <source>
        <strain evidence="3 4">Poly59</strain>
    </source>
</reference>
<protein>
    <submittedName>
        <fullName evidence="3">Uncharacterized protein</fullName>
    </submittedName>
</protein>
<feature type="transmembrane region" description="Helical" evidence="2">
    <location>
        <begin position="70"/>
        <end position="92"/>
    </location>
</feature>
<accession>A0A5C6ER41</accession>
<keyword evidence="2" id="KW-0472">Membrane</keyword>